<dbReference type="GO" id="GO:0006352">
    <property type="term" value="P:DNA-templated transcription initiation"/>
    <property type="evidence" value="ECO:0007669"/>
    <property type="project" value="InterPro"/>
</dbReference>
<organism evidence="9 10">
    <name type="scientific">Candidatus Karelsulcia muelleri</name>
    <dbReference type="NCBI Taxonomy" id="336810"/>
    <lineage>
        <taxon>Bacteria</taxon>
        <taxon>Pseudomonadati</taxon>
        <taxon>Bacteroidota</taxon>
        <taxon>Flavobacteriia</taxon>
        <taxon>Flavobacteriales</taxon>
        <taxon>Candidatus Karelsulcia</taxon>
    </lineage>
</organism>
<accession>A0A654M6D8</accession>
<evidence type="ECO:0000259" key="7">
    <source>
        <dbReference type="Pfam" id="PF04542"/>
    </source>
</evidence>
<feature type="domain" description="RNA polymerase sigma-70 region 4" evidence="8">
    <location>
        <begin position="283"/>
        <end position="335"/>
    </location>
</feature>
<dbReference type="PANTHER" id="PTHR30603:SF47">
    <property type="entry name" value="RNA POLYMERASE SIGMA FACTOR SIGD, CHLOROPLASTIC"/>
    <property type="match status" value="1"/>
</dbReference>
<dbReference type="RefSeq" id="WP_075047578.1">
    <property type="nucleotide sequence ID" value="NZ_CP013212.1"/>
</dbReference>
<dbReference type="Gene3D" id="1.10.10.10">
    <property type="entry name" value="Winged helix-like DNA-binding domain superfamily/Winged helix DNA-binding domain"/>
    <property type="match status" value="2"/>
</dbReference>
<evidence type="ECO:0000256" key="1">
    <source>
        <dbReference type="ARBA" id="ARBA00023015"/>
    </source>
</evidence>
<keyword evidence="4" id="KW-0804">Transcription</keyword>
<dbReference type="GO" id="GO:0003677">
    <property type="term" value="F:DNA binding"/>
    <property type="evidence" value="ECO:0007669"/>
    <property type="project" value="UniProtKB-KW"/>
</dbReference>
<dbReference type="InterPro" id="IPR050239">
    <property type="entry name" value="Sigma-70_RNA_pol_init_factors"/>
</dbReference>
<proteinExistence type="predicted"/>
<dbReference type="GeneID" id="75050261"/>
<feature type="domain" description="RNA polymerase sigma-70 region 2" evidence="7">
    <location>
        <begin position="114"/>
        <end position="183"/>
    </location>
</feature>
<name>A0A654M6D8_9FLAO</name>
<dbReference type="InterPro" id="IPR000943">
    <property type="entry name" value="RNA_pol_sigma70"/>
</dbReference>
<dbReference type="AlphaFoldDB" id="A0A654M6D8"/>
<dbReference type="InterPro" id="IPR013325">
    <property type="entry name" value="RNA_pol_sigma_r2"/>
</dbReference>
<dbReference type="Proteomes" id="UP000055698">
    <property type="component" value="Chromosome"/>
</dbReference>
<evidence type="ECO:0000259" key="6">
    <source>
        <dbReference type="Pfam" id="PF04539"/>
    </source>
</evidence>
<dbReference type="PRINTS" id="PR00046">
    <property type="entry name" value="SIGMA70FCT"/>
</dbReference>
<dbReference type="InterPro" id="IPR014284">
    <property type="entry name" value="RNA_pol_sigma-70_dom"/>
</dbReference>
<dbReference type="Gene3D" id="1.10.601.10">
    <property type="entry name" value="RNA Polymerase Primary Sigma Factor"/>
    <property type="match status" value="1"/>
</dbReference>
<reference evidence="10" key="1">
    <citation type="submission" date="2015-11" db="EMBL/GenBank/DDBJ databases">
        <title>Complete genome sequences of the obligate symbionts Candidatus Sulcia muelleri and Candidatus Nasuia deltocephalinicola from the pestiferous leafhopper, Macrosteles quadripunctulatus (Hemiptera: Cicadellidae).</title>
        <authorList>
            <person name="Bennett G.M."/>
            <person name="Abba S."/>
            <person name="Kube M."/>
            <person name="Marzachi C."/>
        </authorList>
    </citation>
    <scope>NUCLEOTIDE SEQUENCE [LARGE SCALE GENOMIC DNA]</scope>
    <source>
        <strain evidence="10">PUNC</strain>
    </source>
</reference>
<evidence type="ECO:0000256" key="5">
    <source>
        <dbReference type="SAM" id="MobiDB-lite"/>
    </source>
</evidence>
<evidence type="ECO:0000313" key="10">
    <source>
        <dbReference type="Proteomes" id="UP000055698"/>
    </source>
</evidence>
<dbReference type="Pfam" id="PF04545">
    <property type="entry name" value="Sigma70_r4"/>
    <property type="match status" value="1"/>
</dbReference>
<dbReference type="EMBL" id="CP013212">
    <property type="protein sequence ID" value="ALP70177.1"/>
    <property type="molecule type" value="Genomic_DNA"/>
</dbReference>
<keyword evidence="2" id="KW-0731">Sigma factor</keyword>
<keyword evidence="1" id="KW-0805">Transcription regulation</keyword>
<dbReference type="InterPro" id="IPR013324">
    <property type="entry name" value="RNA_pol_sigma_r3/r4-like"/>
</dbReference>
<dbReference type="InterPro" id="IPR007624">
    <property type="entry name" value="RNA_pol_sigma70_r3"/>
</dbReference>
<keyword evidence="3" id="KW-0238">DNA-binding</keyword>
<dbReference type="GO" id="GO:0016987">
    <property type="term" value="F:sigma factor activity"/>
    <property type="evidence" value="ECO:0007669"/>
    <property type="project" value="UniProtKB-KW"/>
</dbReference>
<dbReference type="InterPro" id="IPR007630">
    <property type="entry name" value="RNA_pol_sigma70_r4"/>
</dbReference>
<dbReference type="Pfam" id="PF04542">
    <property type="entry name" value="Sigma70_r2"/>
    <property type="match status" value="1"/>
</dbReference>
<dbReference type="Pfam" id="PF04539">
    <property type="entry name" value="Sigma70_r3"/>
    <property type="match status" value="1"/>
</dbReference>
<dbReference type="InterPro" id="IPR007627">
    <property type="entry name" value="RNA_pol_sigma70_r2"/>
</dbReference>
<evidence type="ECO:0000256" key="2">
    <source>
        <dbReference type="ARBA" id="ARBA00023082"/>
    </source>
</evidence>
<dbReference type="PANTHER" id="PTHR30603">
    <property type="entry name" value="RNA POLYMERASE SIGMA FACTOR RPO"/>
    <property type="match status" value="1"/>
</dbReference>
<evidence type="ECO:0000256" key="3">
    <source>
        <dbReference type="ARBA" id="ARBA00023125"/>
    </source>
</evidence>
<reference evidence="9 10" key="2">
    <citation type="journal article" date="2016" name="Genome Announc.">
        <title>Complete Genome Sequences of the Obligate Symbionts 'Candidatus Sulcia muelleri' and 'Ca. Nasuia deltocephalinicola' from the Pestiferous Leafhopper Macrosteles quadripunctulatus (Hemiptera: Cicadellidae).</title>
        <authorList>
            <person name="Bennett G.M."/>
            <person name="Abba S."/>
            <person name="Kube M."/>
            <person name="Marzachi C."/>
        </authorList>
    </citation>
    <scope>NUCLEOTIDE SEQUENCE [LARGE SCALE GENOMIC DNA]</scope>
    <source>
        <strain evidence="9 10">PUNC</strain>
    </source>
</reference>
<feature type="compositionally biased region" description="Basic and acidic residues" evidence="5">
    <location>
        <begin position="8"/>
        <end position="17"/>
    </location>
</feature>
<feature type="domain" description="RNA polymerase sigma-70 region 3" evidence="6">
    <location>
        <begin position="196"/>
        <end position="252"/>
    </location>
</feature>
<gene>
    <name evidence="9" type="ORF">ASU30_115</name>
</gene>
<dbReference type="InterPro" id="IPR036388">
    <property type="entry name" value="WH-like_DNA-bd_sf"/>
</dbReference>
<feature type="region of interest" description="Disordered" evidence="5">
    <location>
        <begin position="1"/>
        <end position="25"/>
    </location>
</feature>
<evidence type="ECO:0000259" key="8">
    <source>
        <dbReference type="Pfam" id="PF04545"/>
    </source>
</evidence>
<dbReference type="NCBIfam" id="TIGR02937">
    <property type="entry name" value="sigma70-ECF"/>
    <property type="match status" value="1"/>
</dbReference>
<dbReference type="SUPFAM" id="SSF88659">
    <property type="entry name" value="Sigma3 and sigma4 domains of RNA polymerase sigma factors"/>
    <property type="match status" value="2"/>
</dbReference>
<evidence type="ECO:0000313" key="9">
    <source>
        <dbReference type="EMBL" id="ALP70177.1"/>
    </source>
</evidence>
<protein>
    <submittedName>
        <fullName evidence="9">RNA polymerase sigma factor RpoD</fullName>
    </submittedName>
</protein>
<dbReference type="SUPFAM" id="SSF88946">
    <property type="entry name" value="Sigma2 domain of RNA polymerase sigma factors"/>
    <property type="match status" value="1"/>
</dbReference>
<sequence>MKKQNLISEREREREPETDPITNGESESLDKFLLEISNLPLLSQEEEFFWAKLARVGYIYNSEIESIFKKLFKKLKQLKQFKKKSKVILKIKKLTAILRKFPKKGIKKYAIDNLVKANLRFVISVAKQYQNQGLSLSDLINEGNYGLIKGINRFDERKGFKCISYCVWWIRQSILQAISDKARCVRYPTNKLAFYNKVNKTYSKLEQKMKMPPSIKYISDYLNVSEKDVEEALINSIKHTSLDAPALGEGDNSNLYDVIKISESPKTDHSLEKESLQQDIKILLETLSERESQIITLHYGLGCFSMNLEKIAYLLRLTRERCRQIEMHAIKRLKKSSRKKRLLSYLCKL</sequence>
<evidence type="ECO:0000256" key="4">
    <source>
        <dbReference type="ARBA" id="ARBA00023163"/>
    </source>
</evidence>